<feature type="domain" description="Gingipain" evidence="2">
    <location>
        <begin position="431"/>
        <end position="793"/>
    </location>
</feature>
<comment type="caution">
    <text evidence="3">The sequence shown here is derived from an EMBL/GenBank/DDBJ whole genome shotgun (WGS) entry which is preliminary data.</text>
</comment>
<evidence type="ECO:0000259" key="2">
    <source>
        <dbReference type="Pfam" id="PF01364"/>
    </source>
</evidence>
<keyword evidence="1" id="KW-0732">Signal</keyword>
<dbReference type="Proteomes" id="UP000664144">
    <property type="component" value="Unassembled WGS sequence"/>
</dbReference>
<evidence type="ECO:0000256" key="1">
    <source>
        <dbReference type="SAM" id="SignalP"/>
    </source>
</evidence>
<keyword evidence="4" id="KW-1185">Reference proteome</keyword>
<dbReference type="Pfam" id="PF01364">
    <property type="entry name" value="Peptidase_C25"/>
    <property type="match status" value="1"/>
</dbReference>
<accession>A0A939EZN8</accession>
<proteinExistence type="predicted"/>
<dbReference type="InterPro" id="IPR013783">
    <property type="entry name" value="Ig-like_fold"/>
</dbReference>
<dbReference type="Gene3D" id="2.60.40.4070">
    <property type="match status" value="1"/>
</dbReference>
<evidence type="ECO:0000313" key="3">
    <source>
        <dbReference type="EMBL" id="MBO0359572.1"/>
    </source>
</evidence>
<protein>
    <recommendedName>
        <fullName evidence="2">Gingipain domain-containing protein</fullName>
    </recommendedName>
</protein>
<name>A0A939EZN8_9BACT</name>
<dbReference type="InterPro" id="IPR029030">
    <property type="entry name" value="Caspase-like_dom_sf"/>
</dbReference>
<dbReference type="Gene3D" id="2.60.40.10">
    <property type="entry name" value="Immunoglobulins"/>
    <property type="match status" value="1"/>
</dbReference>
<organism evidence="3 4">
    <name type="scientific">Hymenobacter telluris</name>
    <dbReference type="NCBI Taxonomy" id="2816474"/>
    <lineage>
        <taxon>Bacteria</taxon>
        <taxon>Pseudomonadati</taxon>
        <taxon>Bacteroidota</taxon>
        <taxon>Cytophagia</taxon>
        <taxon>Cytophagales</taxon>
        <taxon>Hymenobacteraceae</taxon>
        <taxon>Hymenobacter</taxon>
    </lineage>
</organism>
<reference evidence="3" key="1">
    <citation type="submission" date="2021-03" db="EMBL/GenBank/DDBJ databases">
        <authorList>
            <person name="Kim M.K."/>
        </authorList>
    </citation>
    <scope>NUCLEOTIDE SEQUENCE</scope>
    <source>
        <strain evidence="3">BT186</strain>
    </source>
</reference>
<feature type="signal peptide" evidence="1">
    <location>
        <begin position="1"/>
        <end position="29"/>
    </location>
</feature>
<dbReference type="InterPro" id="IPR001769">
    <property type="entry name" value="Gingipain"/>
</dbReference>
<dbReference type="SUPFAM" id="SSF52129">
    <property type="entry name" value="Caspase-like"/>
    <property type="match status" value="1"/>
</dbReference>
<feature type="chain" id="PRO_5036713659" description="Gingipain domain-containing protein" evidence="1">
    <location>
        <begin position="30"/>
        <end position="1715"/>
    </location>
</feature>
<dbReference type="GO" id="GO:0006508">
    <property type="term" value="P:proteolysis"/>
    <property type="evidence" value="ECO:0007669"/>
    <property type="project" value="InterPro"/>
</dbReference>
<gene>
    <name evidence="3" type="ORF">J0X19_16555</name>
</gene>
<sequence length="1715" mass="188100">MKQRYYTTQLLGWCGLLLGWLLAAAPAAAQNTTPYGNEWIVPGQQYYKIKVTKDALYRIDQQYLAQAGISGVNPQRIQLWRRGRELAIYAGGNQATLDATTFFEFYGQRNDGKLDQAIYKGGASAQPHDLYSLYTDTAAYFLTWSATTNGKRMTAVATTPTATPQAARLAQRQLIYNGNPVQGQFAYVNDEPGVNVYQPWGESGEGFLSVQFGGSTPNANQVANMVCDSVWAVPRAGATQPQVELLFVGAWSGPHTVQISVLQPGTNTERVIGSVSFNGYEKRIFRTQLQNSDVSGAGVLWTFARDTGPRIAGQQHGFRVGYVRYTFPQASRWRAGMKQMAFRNDSTLAGPAYYAVDSIPATVRGFDLTDIYNMQRVEGIALAGQQRGYSFPGATASQTRRLLLADEAQAATPRPATRVQFRTLNGAASNFLIITHSTLMRPVNGVDAVRAYATYRASTQGGRHDTVVVTSEQLYNQFHYGEKSVGAMRNFVRWELANSPASQTNYLLILGKGLIVAERRQGSPLDLVPSTTRSGSDNFLSADWENNQYTARMPTGRLPATSPQEIIRYLDKLKTHEALGAEPWRKNIVHLGGGDGVNQQLEFEGYLDRYKRLAEKPLFGGTVVNTYRRRLSGGTNLPVNMTIAPEINAGVSLVTYFGHGSTSTFDLNFGDPTEPSKGYNNLGKYPVFLLNGCAANAVDRNNSTKTVSENWIFAENKGAVGFMAASDEAFAYDLDVFSTEFYKVAFNEPAWYGKPIPVLQAEANRRLLLATGGGGSAIALAMMNTWLGDPALRFYAPERPDFITSNADLQLQPNGTGTIQASSPDFKLLVRVSNPGKITYDSLDIRITRTYPVATGRIPDIKTYTVRQAWHDSTYTFVLPNTGNVFGDNRFEVALDYRNRVTELSETNNTGQINFNFLQGGVRTVWPPEFAIVPATNLRLVGQTNDPRGASRVYEMELDTVPTFTSASPIRQTRTITTTLVPDWRPTLPTLAGRDSVVWYWRLRFQAPVGDESPEWATSSFRVIQGTNGGWSQSHHGQFRRDQLTGVSVAAPSGRWDFADISEPIALATRGGGTGAVQTFNALTDGISTSVSPYVANCGPNKPNMMVAVFSGRTLRPVRNVAGGYDSCGQGNLRYYHFASADPNNTADNLNTPTRQAQLQSLLTNVRPGDYVALISMNKVNFSSFPASLKAAFTALGATRINTLQDGEPYALLVQKGPNPRVVREVTADPTNPTPSINQVITLNAALLTRAGSGSVTSTRIGPAQQWQNLYHTVRTPDATDQYTLKLIGIDTLNVERVLNANVTSRNLALANISARQYPYLQLVLELRDTLNRTAPQLKQWLVTYQGVPEGIVRRDLATPASAYDPATLARQASETGFVTVPVVFQNVSSINFSGPMKARILLRNESNGVKEALVDVPGGALQANSQVSFDARVNVVGLTGSVSGNVVVNPSPRALPELYAFNNELVLDAFRVEDRNVPPTLDVAFDGLHILNGDIVSPAPTITVQLRDDDRLRRIQGTSNFDVLLTGPNQPTSRLDLTGSNVRFSSDSTKGTAQLELRMGQTTPLDNGIYTLEVQGRDATGKAAAAEPYRITFEVVNESTISNIYPYPNPVTSKTRFVFTLTGTEPPRNMKIQVLTLTGRVVREIMMAELGPLRIGNNISEYAWDGTDQFGDRLANGTYLYRVMLDDPQDKFSRRATAGDQAFKKDWGKIVLLR</sequence>
<evidence type="ECO:0000313" key="4">
    <source>
        <dbReference type="Proteomes" id="UP000664144"/>
    </source>
</evidence>
<dbReference type="EMBL" id="JAFLQZ010000012">
    <property type="protein sequence ID" value="MBO0359572.1"/>
    <property type="molecule type" value="Genomic_DNA"/>
</dbReference>
<dbReference type="Gene3D" id="3.40.50.1460">
    <property type="match status" value="1"/>
</dbReference>
<dbReference type="RefSeq" id="WP_206985532.1">
    <property type="nucleotide sequence ID" value="NZ_JAFLQZ010000012.1"/>
</dbReference>
<dbReference type="GO" id="GO:0008234">
    <property type="term" value="F:cysteine-type peptidase activity"/>
    <property type="evidence" value="ECO:0007669"/>
    <property type="project" value="InterPro"/>
</dbReference>